<dbReference type="Gene3D" id="3.30.420.10">
    <property type="entry name" value="Ribonuclease H-like superfamily/Ribonuclease H"/>
    <property type="match status" value="3"/>
</dbReference>
<keyword evidence="15" id="KW-1185">Reference proteome</keyword>
<dbReference type="InterPro" id="IPR036397">
    <property type="entry name" value="RNaseH_sf"/>
</dbReference>
<dbReference type="PROSITE" id="PS51749">
    <property type="entry name" value="HNH_CAS9"/>
    <property type="match status" value="1"/>
</dbReference>
<evidence type="ECO:0000259" key="13">
    <source>
        <dbReference type="PROSITE" id="PS51749"/>
    </source>
</evidence>
<keyword evidence="10" id="KW-0464">Manganese</keyword>
<evidence type="ECO:0000256" key="1">
    <source>
        <dbReference type="ARBA" id="ARBA00001946"/>
    </source>
</evidence>
<evidence type="ECO:0000256" key="5">
    <source>
        <dbReference type="ARBA" id="ARBA00022801"/>
    </source>
</evidence>
<comment type="subunit">
    <text evidence="11 12">Monomer. Binds crRNA and tracrRNA.</text>
</comment>
<evidence type="ECO:0000256" key="12">
    <source>
        <dbReference type="HAMAP-Rule" id="MF_01480"/>
    </source>
</evidence>
<evidence type="ECO:0000256" key="10">
    <source>
        <dbReference type="ARBA" id="ARBA00023211"/>
    </source>
</evidence>
<name>A0ABX2AUC6_9BACT</name>
<evidence type="ECO:0000256" key="7">
    <source>
        <dbReference type="ARBA" id="ARBA00022884"/>
    </source>
</evidence>
<dbReference type="GeneID" id="82156671"/>
<proteinExistence type="inferred from homology"/>
<dbReference type="Proteomes" id="UP001193734">
    <property type="component" value="Unassembled WGS sequence"/>
</dbReference>
<feature type="binding site" evidence="12">
    <location>
        <position position="700"/>
    </location>
    <ligand>
        <name>Mg(2+)</name>
        <dbReference type="ChEBI" id="CHEBI:18420"/>
        <label>1</label>
    </ligand>
</feature>
<keyword evidence="3 12" id="KW-0479">Metal-binding</keyword>
<dbReference type="RefSeq" id="WP_172324668.1">
    <property type="nucleotide sequence ID" value="NZ_CASGXU010000007.1"/>
</dbReference>
<organism evidence="14 15">
    <name type="scientific">Xylanibacter rodentium</name>
    <dbReference type="NCBI Taxonomy" id="2736289"/>
    <lineage>
        <taxon>Bacteria</taxon>
        <taxon>Pseudomonadati</taxon>
        <taxon>Bacteroidota</taxon>
        <taxon>Bacteroidia</taxon>
        <taxon>Bacteroidales</taxon>
        <taxon>Prevotellaceae</taxon>
        <taxon>Xylanibacter</taxon>
    </lineage>
</organism>
<keyword evidence="4 12" id="KW-0255">Endonuclease</keyword>
<keyword evidence="9 12" id="KW-0238">DNA-binding</keyword>
<feature type="binding site" evidence="12">
    <location>
        <position position="8"/>
    </location>
    <ligand>
        <name>Mg(2+)</name>
        <dbReference type="ChEBI" id="CHEBI:18420"/>
        <label>1</label>
    </ligand>
</feature>
<sequence>MKRILGLDLGTSSIGWALVNESEDEREQSSIIKLGVRVNPLTVDEQRNFEAGKPITTNAERTLKRSMRRNLQRYKLRRDNLIEILTEHGFITPETILAEQGNKSTFETYRLRAKAVTEEISLEELARVLLMINKKRGYKSSRKLDTNEDGKIIDGMEVAKQLYDEGLTPGQYMLRLMDSGKRYTPDFYRSDLKDEFGRIWDFQKTFYPELLTDELRQELAGKNEKQTWAICAKTFSLVGLKRTAKGEELKRENYKWRVDSLSEKMDLESLTVVLQKINGQINGSSGYLGEMSDRSKELYFKKQTVGQYLMSRLDKNSHYSLKNKVFYRQDYLDEFEMIWENQARYHSELTDSLKHEIRDVVIFYQRSLKSQKGLISFCEFENRQMETVKYGKKRLKTVGLRVCPKSSPLFQEFKIWQILNNIQVSGKVVRKQSVDLFGETVEMANGKRFLYQEEKEKLFRELNIKAKMSKAEVLKLLFKNHKELDLNYKEIEGNRTQAALFAAYQTIIDMSGHGTHDFSKMCADDVMDIVSNVFGGLEFGTDILCFDSSLEGKAFERQPAYRLWHLLYSFAGDNSKTGNEKLISKISELYGFDREYAAIIAGISFQLDYGSLSAKAIRKILPYMKEGNEYSVACGYAGYRHSKNSLTKEELANKLLCNRLKPLPRNSLRNPVVEKILNQMINVVNSVANVYGKPDEIRIEMARELKNSAKEREEMTKAISKATADHEYYRQILKNEFGIENVSRNDIIRYKLYMELKDKGFKTLYSNTYIPREKLFSKEFDIEHIIPQARLFDDSFSNKTIEVRSVNIEKGNMTAYDYVCGKYDADKVSAYKVRVEELFKNGTISKTKRDKLLMSEADIPSGFIERDLRDSQYIARKAREILESLVRTVVPTTGSITSRLREDWQLVDVMKELNWDKYNRLGLTDFVVDKDGRRIRRIKDWTKRNDHRHHAMDALTIAFTKPSYIQYLNNMNARSDKGSSIYAIEKKELYRDNGKLKFQPPMPLDVFRAEAKRHLDGILVSIKAKNKVVTRNTNVSKIKGGTKKKVQLTPRGQLHNETVYGRIKRYVVKEEKVNASFDMQKIDTVANMRYRMALSDRLQQYGGNAKKAFTGSNSLQKNPLYVDDMHIIAVPERVKTVGFEYVYTIRKEVTPDLKIDKVVDSKVRNILKARLEQFGNDAKKAFVNLDENPIWLNKEKGIAIKRVTITGVSNALALHDKRDNSGKPMLDVNGHKMPVDFVSPSNNHHVAIYMDADGKMQDDIVSFYEATMRANQGYPVIDRDKNRSEGWQFLFTMKQNEYFVFPNEETGFDPNEIDLLDPNNYPIISPNLFRVQKLSKTEGRIYMFRHHLETTVDDKKELQEVTWKRINSLDKLKNVVKVRVDHVGRIVSVGEY</sequence>
<feature type="domain" description="HNH Cas9-type" evidence="13">
    <location>
        <begin position="708"/>
        <end position="868"/>
    </location>
</feature>
<dbReference type="InterPro" id="IPR033114">
    <property type="entry name" value="HNH_CAS9"/>
</dbReference>
<evidence type="ECO:0000256" key="9">
    <source>
        <dbReference type="ARBA" id="ARBA00023125"/>
    </source>
</evidence>
<comment type="caution">
    <text evidence="14">The sequence shown here is derived from an EMBL/GenBank/DDBJ whole genome shotgun (WGS) entry which is preliminary data.</text>
</comment>
<keyword evidence="7 12" id="KW-0694">RNA-binding</keyword>
<feature type="binding site" evidence="12">
    <location>
        <position position="8"/>
    </location>
    <ligand>
        <name>Mg(2+)</name>
        <dbReference type="ChEBI" id="CHEBI:18420"/>
        <label>2</label>
    </ligand>
</feature>
<protein>
    <recommendedName>
        <fullName evidence="12">CRISPR-associated endonuclease Cas9</fullName>
        <ecNumber evidence="12">3.1.-.-</ecNumber>
    </recommendedName>
</protein>
<reference evidence="14 15" key="1">
    <citation type="submission" date="2020-05" db="EMBL/GenBank/DDBJ databases">
        <title>Distinct polysaccharide utilization as determinants for interspecies competition between intestinal Prevotella spp.</title>
        <authorList>
            <person name="Galvez E.J.C."/>
            <person name="Iljazovic A."/>
            <person name="Strowig T."/>
        </authorList>
    </citation>
    <scope>NUCLEOTIDE SEQUENCE [LARGE SCALE GENOMIC DNA]</scope>
    <source>
        <strain evidence="14 15">PROD</strain>
    </source>
</reference>
<dbReference type="HAMAP" id="MF_01480">
    <property type="entry name" value="Cas9"/>
    <property type="match status" value="1"/>
</dbReference>
<dbReference type="InterPro" id="IPR003615">
    <property type="entry name" value="HNH_nuc"/>
</dbReference>
<feature type="binding site" evidence="12">
    <location>
        <position position="704"/>
    </location>
    <ligand>
        <name>Mg(2+)</name>
        <dbReference type="ChEBI" id="CHEBI:18420"/>
        <label>1</label>
    </ligand>
</feature>
<feature type="binding site" evidence="12">
    <location>
        <position position="704"/>
    </location>
    <ligand>
        <name>Mg(2+)</name>
        <dbReference type="ChEBI" id="CHEBI:18420"/>
        <label>2</label>
    </ligand>
</feature>
<keyword evidence="2 12" id="KW-0540">Nuclease</keyword>
<dbReference type="InterPro" id="IPR028629">
    <property type="entry name" value="Cas9"/>
</dbReference>
<evidence type="ECO:0000256" key="3">
    <source>
        <dbReference type="ARBA" id="ARBA00022723"/>
    </source>
</evidence>
<evidence type="ECO:0000313" key="15">
    <source>
        <dbReference type="Proteomes" id="UP001193734"/>
    </source>
</evidence>
<comment type="domain">
    <text evidence="12">Has 2 endonuclease domains. The discontinuous RuvC-like domain cleaves the target DNA noncomplementary to crRNA while the HNH nuclease domain cleaves the target DNA complementary to crRNA.</text>
</comment>
<feature type="active site" description="For RuvC-like nuclease domain" evidence="12">
    <location>
        <position position="8"/>
    </location>
</feature>
<feature type="binding site" evidence="12">
    <location>
        <position position="950"/>
    </location>
    <ligand>
        <name>Mg(2+)</name>
        <dbReference type="ChEBI" id="CHEBI:18420"/>
        <label>2</label>
    </ligand>
</feature>
<evidence type="ECO:0000313" key="14">
    <source>
        <dbReference type="EMBL" id="NPE13250.1"/>
    </source>
</evidence>
<comment type="function">
    <text evidence="12">CRISPR (clustered regularly interspaced short palindromic repeat) is an adaptive immune system that provides protection against mobile genetic elements (viruses, transposable elements and conjugative plasmids). CRISPR clusters contain spacers, sequences complementary to antecedent mobile elements, and target invading nucleic acids. CRISPR clusters are transcribed and processed into CRISPR RNA (crRNA). In type II CRISPR systems correct processing of pre-crRNA requires a trans-encoded small RNA (tracrRNA), endogenous ribonuclease 3 (rnc) and this protein. The tracrRNA serves as a guide for ribonuclease 3-aided processing of pre-crRNA. Subsequently Cas9/crRNA/tracrRNA endonucleolytically cleaves linear or circular dsDNA target complementary to the spacer; Cas9 is inactive in the absence of the 2 guide RNAs (gRNA). Cas9 recognizes the protospacer adjacent motif (PAM) in the CRISPR repeat sequences to help distinguish self versus nonself, as targets within the bacterial CRISPR locus do not have PAMs. PAM recognition is also required for catalytic activity.</text>
</comment>
<accession>A0ABX2AUC6</accession>
<evidence type="ECO:0000256" key="4">
    <source>
        <dbReference type="ARBA" id="ARBA00022759"/>
    </source>
</evidence>
<dbReference type="Pfam" id="PF18541">
    <property type="entry name" value="RuvC_III"/>
    <property type="match status" value="1"/>
</dbReference>
<dbReference type="Pfam" id="PF13395">
    <property type="entry name" value="HNH_4"/>
    <property type="match status" value="1"/>
</dbReference>
<keyword evidence="8 12" id="KW-0051">Antiviral defense</keyword>
<comment type="cofactor">
    <cofactor evidence="1 12">
        <name>Mg(2+)</name>
        <dbReference type="ChEBI" id="CHEBI:18420"/>
    </cofactor>
</comment>
<keyword evidence="6 12" id="KW-0460">Magnesium</keyword>
<evidence type="ECO:0000256" key="11">
    <source>
        <dbReference type="ARBA" id="ARBA00046380"/>
    </source>
</evidence>
<dbReference type="InterPro" id="IPR041383">
    <property type="entry name" value="RuvC_III"/>
</dbReference>
<evidence type="ECO:0000256" key="6">
    <source>
        <dbReference type="ARBA" id="ARBA00022842"/>
    </source>
</evidence>
<dbReference type="EMBL" id="JABKKE010000003">
    <property type="protein sequence ID" value="NPE13250.1"/>
    <property type="molecule type" value="Genomic_DNA"/>
</dbReference>
<dbReference type="NCBIfam" id="TIGR01865">
    <property type="entry name" value="cas_Csn1"/>
    <property type="match status" value="2"/>
</dbReference>
<gene>
    <name evidence="12 14" type="primary">cas9</name>
    <name evidence="14" type="ORF">HPS55_02720</name>
</gene>
<dbReference type="GO" id="GO:0004519">
    <property type="term" value="F:endonuclease activity"/>
    <property type="evidence" value="ECO:0007669"/>
    <property type="project" value="UniProtKB-KW"/>
</dbReference>
<dbReference type="EC" id="3.1.-.-" evidence="12"/>
<comment type="similarity">
    <text evidence="12">Belongs to the CRISPR-associated Cas9 family.</text>
</comment>
<evidence type="ECO:0000256" key="8">
    <source>
        <dbReference type="ARBA" id="ARBA00023118"/>
    </source>
</evidence>
<evidence type="ECO:0000256" key="2">
    <source>
        <dbReference type="ARBA" id="ARBA00022722"/>
    </source>
</evidence>
<feature type="active site" description="Proton acceptor for HNH nuclease domain" evidence="12">
    <location>
        <position position="784"/>
    </location>
</feature>
<keyword evidence="5 12" id="KW-0378">Hydrolase</keyword>